<dbReference type="InterPro" id="IPR016461">
    <property type="entry name" value="COMT-like"/>
</dbReference>
<evidence type="ECO:0000256" key="3">
    <source>
        <dbReference type="ARBA" id="ARBA00022691"/>
    </source>
</evidence>
<dbReference type="InterPro" id="IPR029063">
    <property type="entry name" value="SAM-dependent_MTases_sf"/>
</dbReference>
<dbReference type="SUPFAM" id="SSF53335">
    <property type="entry name" value="S-adenosyl-L-methionine-dependent methyltransferases"/>
    <property type="match status" value="1"/>
</dbReference>
<dbReference type="Pfam" id="PF00891">
    <property type="entry name" value="Methyltransf_2"/>
    <property type="match status" value="1"/>
</dbReference>
<dbReference type="InterPro" id="IPR001077">
    <property type="entry name" value="COMT_C"/>
</dbReference>
<accession>A0A8J5HJ62</accession>
<comment type="caution">
    <text evidence="5">The sequence shown here is derived from an EMBL/GenBank/DDBJ whole genome shotgun (WGS) entry which is preliminary data.</text>
</comment>
<dbReference type="GO" id="GO:0032259">
    <property type="term" value="P:methylation"/>
    <property type="evidence" value="ECO:0007669"/>
    <property type="project" value="UniProtKB-KW"/>
</dbReference>
<keyword evidence="3" id="KW-0949">S-adenosyl-L-methionine</keyword>
<evidence type="ECO:0000256" key="1">
    <source>
        <dbReference type="ARBA" id="ARBA00022603"/>
    </source>
</evidence>
<gene>
    <name evidence="5" type="ORF">ZIOFF_010419</name>
</gene>
<dbReference type="GO" id="GO:0008171">
    <property type="term" value="F:O-methyltransferase activity"/>
    <property type="evidence" value="ECO:0007669"/>
    <property type="project" value="InterPro"/>
</dbReference>
<keyword evidence="1" id="KW-0489">Methyltransferase</keyword>
<reference evidence="5 6" key="1">
    <citation type="submission" date="2020-08" db="EMBL/GenBank/DDBJ databases">
        <title>Plant Genome Project.</title>
        <authorList>
            <person name="Zhang R.-G."/>
        </authorList>
    </citation>
    <scope>NUCLEOTIDE SEQUENCE [LARGE SCALE GENOMIC DNA]</scope>
    <source>
        <tissue evidence="5">Rhizome</tissue>
    </source>
</reference>
<sequence length="179" mass="20333">MKSFSNSKIQRQENEKKEEQFWIQCSTPRWTKCAVFDLPHVVASLQGNPTVTAIAGDMFEFVPLADAVILKACNWIFHDWNDEDCVRILQNCKKAIPPKEEGGKVIIIEMVMKLENEEDGSIHDETTETQLLLDVQMMAPVPGKERSEAEWKSIFIAAGFSGYSFSSILGLRSIIQIFY</sequence>
<keyword evidence="2" id="KW-0808">Transferase</keyword>
<dbReference type="Proteomes" id="UP000734854">
    <property type="component" value="Unassembled WGS sequence"/>
</dbReference>
<dbReference type="PROSITE" id="PS51683">
    <property type="entry name" value="SAM_OMT_II"/>
    <property type="match status" value="1"/>
</dbReference>
<feature type="domain" description="O-methyltransferase C-terminal" evidence="4">
    <location>
        <begin position="31"/>
        <end position="161"/>
    </location>
</feature>
<protein>
    <recommendedName>
        <fullName evidence="4">O-methyltransferase C-terminal domain-containing protein</fullName>
    </recommendedName>
</protein>
<dbReference type="EMBL" id="JACMSC010000003">
    <property type="protein sequence ID" value="KAG6528268.1"/>
    <property type="molecule type" value="Genomic_DNA"/>
</dbReference>
<keyword evidence="6" id="KW-1185">Reference proteome</keyword>
<proteinExistence type="predicted"/>
<evidence type="ECO:0000313" key="5">
    <source>
        <dbReference type="EMBL" id="KAG6528268.1"/>
    </source>
</evidence>
<name>A0A8J5HJ62_ZINOF</name>
<organism evidence="5 6">
    <name type="scientific">Zingiber officinale</name>
    <name type="common">Ginger</name>
    <name type="synonym">Amomum zingiber</name>
    <dbReference type="NCBI Taxonomy" id="94328"/>
    <lineage>
        <taxon>Eukaryota</taxon>
        <taxon>Viridiplantae</taxon>
        <taxon>Streptophyta</taxon>
        <taxon>Embryophyta</taxon>
        <taxon>Tracheophyta</taxon>
        <taxon>Spermatophyta</taxon>
        <taxon>Magnoliopsida</taxon>
        <taxon>Liliopsida</taxon>
        <taxon>Zingiberales</taxon>
        <taxon>Zingiberaceae</taxon>
        <taxon>Zingiber</taxon>
    </lineage>
</organism>
<dbReference type="AlphaFoldDB" id="A0A8J5HJ62"/>
<dbReference type="Gene3D" id="3.40.50.150">
    <property type="entry name" value="Vaccinia Virus protein VP39"/>
    <property type="match status" value="1"/>
</dbReference>
<dbReference type="PANTHER" id="PTHR11746">
    <property type="entry name" value="O-METHYLTRANSFERASE"/>
    <property type="match status" value="1"/>
</dbReference>
<evidence type="ECO:0000259" key="4">
    <source>
        <dbReference type="Pfam" id="PF00891"/>
    </source>
</evidence>
<evidence type="ECO:0000313" key="6">
    <source>
        <dbReference type="Proteomes" id="UP000734854"/>
    </source>
</evidence>
<evidence type="ECO:0000256" key="2">
    <source>
        <dbReference type="ARBA" id="ARBA00022679"/>
    </source>
</evidence>